<proteinExistence type="predicted"/>
<comment type="caution">
    <text evidence="2">The sequence shown here is derived from an EMBL/GenBank/DDBJ whole genome shotgun (WGS) entry which is preliminary data.</text>
</comment>
<sequence>MTASRDLSAPLGRARMLFSLLAVPKLRAGLAARLAGDATSAPSGPHEDPRVHGPLSRIDWLDEHGEVDLERLQETADVLALMRSDQAILEVPRLDGIPVKTEESREMSGRIARIVFERVGRERTLTEGELNAAIAMFARDTALVRRDAVDAGVLTRTSDGGAYRLADPA</sequence>
<evidence type="ECO:0000313" key="3">
    <source>
        <dbReference type="Proteomes" id="UP000218598"/>
    </source>
</evidence>
<protein>
    <recommendedName>
        <fullName evidence="1">DUF2087 domain-containing protein</fullName>
    </recommendedName>
</protein>
<dbReference type="AlphaFoldDB" id="A0A2A3YP22"/>
<dbReference type="InterPro" id="IPR018656">
    <property type="entry name" value="DUF2087"/>
</dbReference>
<evidence type="ECO:0000259" key="1">
    <source>
        <dbReference type="Pfam" id="PF09860"/>
    </source>
</evidence>
<dbReference type="EMBL" id="NRGR01000001">
    <property type="protein sequence ID" value="PCC41018.1"/>
    <property type="molecule type" value="Genomic_DNA"/>
</dbReference>
<reference evidence="2 3" key="1">
    <citation type="journal article" date="2017" name="Elife">
        <title>Extensive horizontal gene transfer in cheese-associated bacteria.</title>
        <authorList>
            <person name="Bonham K.S."/>
            <person name="Wolfe B.E."/>
            <person name="Dutton R.J."/>
        </authorList>
    </citation>
    <scope>NUCLEOTIDE SEQUENCE [LARGE SCALE GENOMIC DNA]</scope>
    <source>
        <strain evidence="2 3">341_9</strain>
    </source>
</reference>
<organism evidence="2 3">
    <name type="scientific">Brachybacterium alimentarium</name>
    <dbReference type="NCBI Taxonomy" id="47845"/>
    <lineage>
        <taxon>Bacteria</taxon>
        <taxon>Bacillati</taxon>
        <taxon>Actinomycetota</taxon>
        <taxon>Actinomycetes</taxon>
        <taxon>Micrococcales</taxon>
        <taxon>Dermabacteraceae</taxon>
        <taxon>Brachybacterium</taxon>
    </lineage>
</organism>
<gene>
    <name evidence="2" type="ORF">CIK66_00125</name>
</gene>
<feature type="domain" description="DUF2087" evidence="1">
    <location>
        <begin position="113"/>
        <end position="164"/>
    </location>
</feature>
<keyword evidence="3" id="KW-1185">Reference proteome</keyword>
<dbReference type="Pfam" id="PF09860">
    <property type="entry name" value="DUF2087"/>
    <property type="match status" value="1"/>
</dbReference>
<name>A0A2A3YP22_9MICO</name>
<dbReference type="Proteomes" id="UP000218598">
    <property type="component" value="Unassembled WGS sequence"/>
</dbReference>
<dbReference type="OrthoDB" id="5020810at2"/>
<dbReference type="RefSeq" id="WP_096196171.1">
    <property type="nucleotide sequence ID" value="NZ_NRGR01000001.1"/>
</dbReference>
<evidence type="ECO:0000313" key="2">
    <source>
        <dbReference type="EMBL" id="PCC41018.1"/>
    </source>
</evidence>
<accession>A0A2A3YP22</accession>